<dbReference type="Proteomes" id="UP000249723">
    <property type="component" value="Unassembled WGS sequence"/>
</dbReference>
<keyword evidence="8" id="KW-0342">GTP-binding</keyword>
<dbReference type="AlphaFoldDB" id="A0A2X0KTI9"/>
<dbReference type="InterPro" id="IPR027417">
    <property type="entry name" value="P-loop_NTPase"/>
</dbReference>
<dbReference type="GO" id="GO:0005789">
    <property type="term" value="C:endoplasmic reticulum membrane"/>
    <property type="evidence" value="ECO:0007669"/>
    <property type="project" value="UniProtKB-SubCell"/>
</dbReference>
<evidence type="ECO:0000256" key="1">
    <source>
        <dbReference type="ARBA" id="ARBA00004389"/>
    </source>
</evidence>
<evidence type="ECO:0000256" key="7">
    <source>
        <dbReference type="ARBA" id="ARBA00022989"/>
    </source>
</evidence>
<protein>
    <recommendedName>
        <fullName evidence="3">Signal recognition particle receptor subunit beta</fullName>
    </recommendedName>
</protein>
<evidence type="ECO:0000256" key="8">
    <source>
        <dbReference type="ARBA" id="ARBA00023134"/>
    </source>
</evidence>
<keyword evidence="5" id="KW-0547">Nucleotide-binding</keyword>
<sequence length="401" mass="43689">MANSVHVAGAASPLVTPEVAPLIAMGTLSPMRIFVSLAVLLVFLLVAFFSPRNAPTKRKAQPKGISTVVLAGPMGAGKTALFYKVRPDTRPDTKSVQHMHLRLTWNCTHQLLYNQQPMTHTSMEKNEALVESKWTTASNDAPGEKGAKEVCASTPICLIRPNCNSVIRLLEHPQLGPEKLQRPYHLVDTPGHPRLRTRSLTQFLPTTDRVVFVVDAINGTSGKNVRETGEHLHVVLSLLSKLSSLTHRDPPPLLILLAKSDRVPSKSLSLTLDRARQSLAREMERRRVASHTSSNRAGARLEGLDAIPASATSQSILQLIMGLFGLGSAPPPLEQEVAGVGLPSDEAEVLNISAFNFEGEFAWEKLDVQIEWAMASVREDKATPGVGSTSGLETLLEWIER</sequence>
<dbReference type="Pfam" id="PF09439">
    <property type="entry name" value="SRPRB"/>
    <property type="match status" value="1"/>
</dbReference>
<organism evidence="12 13">
    <name type="scientific">Microbotryum saponariae</name>
    <dbReference type="NCBI Taxonomy" id="289078"/>
    <lineage>
        <taxon>Eukaryota</taxon>
        <taxon>Fungi</taxon>
        <taxon>Dikarya</taxon>
        <taxon>Basidiomycota</taxon>
        <taxon>Pucciniomycotina</taxon>
        <taxon>Microbotryomycetes</taxon>
        <taxon>Microbotryales</taxon>
        <taxon>Microbotryaceae</taxon>
        <taxon>Microbotryum</taxon>
    </lineage>
</organism>
<dbReference type="SUPFAM" id="SSF52540">
    <property type="entry name" value="P-loop containing nucleoside triphosphate hydrolases"/>
    <property type="match status" value="1"/>
</dbReference>
<dbReference type="OrthoDB" id="41266at2759"/>
<keyword evidence="6" id="KW-0256">Endoplasmic reticulum</keyword>
<evidence type="ECO:0000313" key="13">
    <source>
        <dbReference type="Proteomes" id="UP000249723"/>
    </source>
</evidence>
<keyword evidence="7 11" id="KW-1133">Transmembrane helix</keyword>
<evidence type="ECO:0000256" key="9">
    <source>
        <dbReference type="ARBA" id="ARBA00023136"/>
    </source>
</evidence>
<evidence type="ECO:0000256" key="2">
    <source>
        <dbReference type="ARBA" id="ARBA00005619"/>
    </source>
</evidence>
<comment type="similarity">
    <text evidence="2">Belongs to the SRP receptor beta subunit family.</text>
</comment>
<keyword evidence="4 11" id="KW-0812">Transmembrane</keyword>
<accession>A0A2X0KTI9</accession>
<dbReference type="STRING" id="289078.A0A2X0KTI9"/>
<evidence type="ECO:0000256" key="11">
    <source>
        <dbReference type="SAM" id="Phobius"/>
    </source>
</evidence>
<gene>
    <name evidence="12" type="ORF">BZ3500_MVSOF-1268-A1-R1_CHR4-2G07069</name>
</gene>
<reference evidence="13" key="1">
    <citation type="submission" date="2016-10" db="EMBL/GenBank/DDBJ databases">
        <authorList>
            <person name="Jeantristanb JTB J.-T."/>
            <person name="Ricardo R."/>
        </authorList>
    </citation>
    <scope>NUCLEOTIDE SEQUENCE [LARGE SCALE GENOMIC DNA]</scope>
</reference>
<evidence type="ECO:0000256" key="3">
    <source>
        <dbReference type="ARBA" id="ARBA00020256"/>
    </source>
</evidence>
<feature type="transmembrane region" description="Helical" evidence="11">
    <location>
        <begin position="31"/>
        <end position="49"/>
    </location>
</feature>
<keyword evidence="9 11" id="KW-0472">Membrane</keyword>
<evidence type="ECO:0000256" key="4">
    <source>
        <dbReference type="ARBA" id="ARBA00022692"/>
    </source>
</evidence>
<keyword evidence="10" id="KW-0675">Receptor</keyword>
<name>A0A2X0KTI9_9BASI</name>
<evidence type="ECO:0000256" key="10">
    <source>
        <dbReference type="ARBA" id="ARBA00023170"/>
    </source>
</evidence>
<evidence type="ECO:0000256" key="6">
    <source>
        <dbReference type="ARBA" id="ARBA00022824"/>
    </source>
</evidence>
<dbReference type="GO" id="GO:0005525">
    <property type="term" value="F:GTP binding"/>
    <property type="evidence" value="ECO:0007669"/>
    <property type="project" value="UniProtKB-KW"/>
</dbReference>
<dbReference type="Gene3D" id="3.40.50.300">
    <property type="entry name" value="P-loop containing nucleotide triphosphate hydrolases"/>
    <property type="match status" value="1"/>
</dbReference>
<dbReference type="InterPro" id="IPR019009">
    <property type="entry name" value="SRP_receptor_beta_su"/>
</dbReference>
<proteinExistence type="inferred from homology"/>
<comment type="subcellular location">
    <subcellularLocation>
        <location evidence="1">Endoplasmic reticulum membrane</location>
        <topology evidence="1">Single-pass membrane protein</topology>
    </subcellularLocation>
</comment>
<keyword evidence="13" id="KW-1185">Reference proteome</keyword>
<dbReference type="EMBL" id="FMWP01000092">
    <property type="protein sequence ID" value="SCZ97222.1"/>
    <property type="molecule type" value="Genomic_DNA"/>
</dbReference>
<evidence type="ECO:0000256" key="5">
    <source>
        <dbReference type="ARBA" id="ARBA00022741"/>
    </source>
</evidence>
<evidence type="ECO:0000313" key="12">
    <source>
        <dbReference type="EMBL" id="SCZ97222.1"/>
    </source>
</evidence>